<dbReference type="InterPro" id="IPR023214">
    <property type="entry name" value="HAD_sf"/>
</dbReference>
<dbReference type="Pfam" id="PF08282">
    <property type="entry name" value="Hydrolase_3"/>
    <property type="match status" value="2"/>
</dbReference>
<comment type="caution">
    <text evidence="1">The sequence shown here is derived from an EMBL/GenBank/DDBJ whole genome shotgun (WGS) entry which is preliminary data.</text>
</comment>
<protein>
    <submittedName>
        <fullName evidence="1">Haloacid dehalogenase domain protein hydrolase type 3</fullName>
    </submittedName>
</protein>
<evidence type="ECO:0000313" key="1">
    <source>
        <dbReference type="EMBL" id="EEF59841.1"/>
    </source>
</evidence>
<accession>B9XK18</accession>
<dbReference type="GO" id="GO:0005829">
    <property type="term" value="C:cytosol"/>
    <property type="evidence" value="ECO:0007669"/>
    <property type="project" value="TreeGrafter"/>
</dbReference>
<dbReference type="InterPro" id="IPR036412">
    <property type="entry name" value="HAD-like_sf"/>
</dbReference>
<dbReference type="GO" id="GO:0016791">
    <property type="term" value="F:phosphatase activity"/>
    <property type="evidence" value="ECO:0007669"/>
    <property type="project" value="UniProtKB-ARBA"/>
</dbReference>
<dbReference type="InterPro" id="IPR006379">
    <property type="entry name" value="HAD-SF_hydro_IIB"/>
</dbReference>
<keyword evidence="1" id="KW-0378">Hydrolase</keyword>
<dbReference type="PANTHER" id="PTHR10000">
    <property type="entry name" value="PHOSPHOSERINE PHOSPHATASE"/>
    <property type="match status" value="1"/>
</dbReference>
<dbReference type="OrthoDB" id="9790031at2"/>
<dbReference type="PANTHER" id="PTHR10000:SF8">
    <property type="entry name" value="HAD SUPERFAMILY HYDROLASE-LIKE, TYPE 3"/>
    <property type="match status" value="1"/>
</dbReference>
<dbReference type="EMBL" id="ABOX02000023">
    <property type="protein sequence ID" value="EEF59841.1"/>
    <property type="molecule type" value="Genomic_DNA"/>
</dbReference>
<sequence>MNLPIKIISTDFDGTLFAEFENPPIPKHLLKMIADLQARGAKWVINTGRDMSSLMEALARSHVEEKPDYLVLVEREIHCHKEMQYVGLDDWNSTCHREHAELFVRVRQDLPRLVSWVESQYKATIYEDPYSPFCLIAQNNGDADAIHAYMEDYCKEVPNLQVVRNDVYARFAHTSYNKGTALAELGRRLGIAAEHIFAAGDHLNDIPMLHQRYARYLTAPANAIPVVKELVRSQNGFVSELFQGHGIAEGLKFHLEKSGVNHYQF</sequence>
<organism evidence="1 2">
    <name type="scientific">Pedosphaera parvula (strain Ellin514)</name>
    <dbReference type="NCBI Taxonomy" id="320771"/>
    <lineage>
        <taxon>Bacteria</taxon>
        <taxon>Pseudomonadati</taxon>
        <taxon>Verrucomicrobiota</taxon>
        <taxon>Pedosphaerae</taxon>
        <taxon>Pedosphaerales</taxon>
        <taxon>Pedosphaeraceae</taxon>
        <taxon>Pedosphaera</taxon>
    </lineage>
</organism>
<evidence type="ECO:0000313" key="2">
    <source>
        <dbReference type="Proteomes" id="UP000003688"/>
    </source>
</evidence>
<name>B9XK18_PEDPL</name>
<dbReference type="GO" id="GO:0000287">
    <property type="term" value="F:magnesium ion binding"/>
    <property type="evidence" value="ECO:0007669"/>
    <property type="project" value="TreeGrafter"/>
</dbReference>
<gene>
    <name evidence="1" type="ORF">Cflav_PD2848</name>
</gene>
<dbReference type="NCBIfam" id="TIGR01484">
    <property type="entry name" value="HAD-SF-IIB"/>
    <property type="match status" value="1"/>
</dbReference>
<dbReference type="Proteomes" id="UP000003688">
    <property type="component" value="Unassembled WGS sequence"/>
</dbReference>
<dbReference type="RefSeq" id="WP_007416161.1">
    <property type="nucleotide sequence ID" value="NZ_ABOX02000023.1"/>
</dbReference>
<dbReference type="STRING" id="320771.Cflav_PD2848"/>
<dbReference type="SUPFAM" id="SSF56784">
    <property type="entry name" value="HAD-like"/>
    <property type="match status" value="1"/>
</dbReference>
<dbReference type="Gene3D" id="3.40.50.1000">
    <property type="entry name" value="HAD superfamily/HAD-like"/>
    <property type="match status" value="2"/>
</dbReference>
<proteinExistence type="predicted"/>
<dbReference type="AlphaFoldDB" id="B9XK18"/>
<keyword evidence="2" id="KW-1185">Reference proteome</keyword>
<reference evidence="1 2" key="1">
    <citation type="journal article" date="2011" name="J. Bacteriol.">
        <title>Genome sequence of 'Pedosphaera parvula' Ellin514, an aerobic Verrucomicrobial isolate from pasture soil.</title>
        <authorList>
            <person name="Kant R."/>
            <person name="van Passel M.W."/>
            <person name="Sangwan P."/>
            <person name="Palva A."/>
            <person name="Lucas S."/>
            <person name="Copeland A."/>
            <person name="Lapidus A."/>
            <person name="Glavina Del Rio T."/>
            <person name="Dalin E."/>
            <person name="Tice H."/>
            <person name="Bruce D."/>
            <person name="Goodwin L."/>
            <person name="Pitluck S."/>
            <person name="Chertkov O."/>
            <person name="Larimer F.W."/>
            <person name="Land M.L."/>
            <person name="Hauser L."/>
            <person name="Brettin T.S."/>
            <person name="Detter J.C."/>
            <person name="Han S."/>
            <person name="de Vos W.M."/>
            <person name="Janssen P.H."/>
            <person name="Smidt H."/>
        </authorList>
    </citation>
    <scope>NUCLEOTIDE SEQUENCE [LARGE SCALE GENOMIC DNA]</scope>
    <source>
        <strain evidence="1 2">Ellin514</strain>
    </source>
</reference>